<comment type="caution">
    <text evidence="3">The sequence shown here is derived from an EMBL/GenBank/DDBJ whole genome shotgun (WGS) entry which is preliminary data.</text>
</comment>
<evidence type="ECO:0008006" key="5">
    <source>
        <dbReference type="Google" id="ProtNLM"/>
    </source>
</evidence>
<reference evidence="3" key="1">
    <citation type="submission" date="2023-03" db="EMBL/GenBank/DDBJ databases">
        <title>Massive genome expansion in bonnet fungi (Mycena s.s.) driven by repeated elements and novel gene families across ecological guilds.</title>
        <authorList>
            <consortium name="Lawrence Berkeley National Laboratory"/>
            <person name="Harder C.B."/>
            <person name="Miyauchi S."/>
            <person name="Viragh M."/>
            <person name="Kuo A."/>
            <person name="Thoen E."/>
            <person name="Andreopoulos B."/>
            <person name="Lu D."/>
            <person name="Skrede I."/>
            <person name="Drula E."/>
            <person name="Henrissat B."/>
            <person name="Morin E."/>
            <person name="Kohler A."/>
            <person name="Barry K."/>
            <person name="LaButti K."/>
            <person name="Morin E."/>
            <person name="Salamov A."/>
            <person name="Lipzen A."/>
            <person name="Mereny Z."/>
            <person name="Hegedus B."/>
            <person name="Baldrian P."/>
            <person name="Stursova M."/>
            <person name="Weitz H."/>
            <person name="Taylor A."/>
            <person name="Grigoriev I.V."/>
            <person name="Nagy L.G."/>
            <person name="Martin F."/>
            <person name="Kauserud H."/>
        </authorList>
    </citation>
    <scope>NUCLEOTIDE SEQUENCE</scope>
    <source>
        <strain evidence="3">CBHHK067</strain>
    </source>
</reference>
<proteinExistence type="predicted"/>
<accession>A0AAD7CS48</accession>
<keyword evidence="4" id="KW-1185">Reference proteome</keyword>
<name>A0AAD7CS48_MYCRO</name>
<organism evidence="3 4">
    <name type="scientific">Mycena rosella</name>
    <name type="common">Pink bonnet</name>
    <name type="synonym">Agaricus rosellus</name>
    <dbReference type="NCBI Taxonomy" id="1033263"/>
    <lineage>
        <taxon>Eukaryota</taxon>
        <taxon>Fungi</taxon>
        <taxon>Dikarya</taxon>
        <taxon>Basidiomycota</taxon>
        <taxon>Agaricomycotina</taxon>
        <taxon>Agaricomycetes</taxon>
        <taxon>Agaricomycetidae</taxon>
        <taxon>Agaricales</taxon>
        <taxon>Marasmiineae</taxon>
        <taxon>Mycenaceae</taxon>
        <taxon>Mycena</taxon>
    </lineage>
</organism>
<dbReference type="EMBL" id="JARKIE010000263">
    <property type="protein sequence ID" value="KAJ7660070.1"/>
    <property type="molecule type" value="Genomic_DNA"/>
</dbReference>
<gene>
    <name evidence="3" type="ORF">B0H17DRAFT_336283</name>
</gene>
<feature type="chain" id="PRO_5042028010" description="Secreted protein" evidence="2">
    <location>
        <begin position="38"/>
        <end position="145"/>
    </location>
</feature>
<feature type="signal peptide" evidence="2">
    <location>
        <begin position="1"/>
        <end position="37"/>
    </location>
</feature>
<evidence type="ECO:0000256" key="1">
    <source>
        <dbReference type="SAM" id="MobiDB-lite"/>
    </source>
</evidence>
<feature type="region of interest" description="Disordered" evidence="1">
    <location>
        <begin position="97"/>
        <end position="145"/>
    </location>
</feature>
<sequence length="145" mass="16067">MFLRTRRTIGAANGWRMALFKIQCLLWLIVNPSPGTATLTSTSRNRGAPGVSRSCCVVSISTSTVSPCPTAPTCPTSTSSTPLSEYCMGPLYLKTRARRSASRRRGRASGSTFPAQHRRPCRLRPRSSSGRRYGPARTTRWWMRT</sequence>
<feature type="compositionally biased region" description="Basic residues" evidence="1">
    <location>
        <begin position="116"/>
        <end position="125"/>
    </location>
</feature>
<keyword evidence="2" id="KW-0732">Signal</keyword>
<dbReference type="Proteomes" id="UP001221757">
    <property type="component" value="Unassembled WGS sequence"/>
</dbReference>
<protein>
    <recommendedName>
        <fullName evidence="5">Secreted protein</fullName>
    </recommendedName>
</protein>
<evidence type="ECO:0000256" key="2">
    <source>
        <dbReference type="SAM" id="SignalP"/>
    </source>
</evidence>
<feature type="compositionally biased region" description="Basic residues" evidence="1">
    <location>
        <begin position="97"/>
        <end position="107"/>
    </location>
</feature>
<dbReference type="AlphaFoldDB" id="A0AAD7CS48"/>
<evidence type="ECO:0000313" key="4">
    <source>
        <dbReference type="Proteomes" id="UP001221757"/>
    </source>
</evidence>
<feature type="compositionally biased region" description="Low complexity" evidence="1">
    <location>
        <begin position="126"/>
        <end position="137"/>
    </location>
</feature>
<evidence type="ECO:0000313" key="3">
    <source>
        <dbReference type="EMBL" id="KAJ7660070.1"/>
    </source>
</evidence>